<evidence type="ECO:0000256" key="3">
    <source>
        <dbReference type="ARBA" id="ARBA00022525"/>
    </source>
</evidence>
<dbReference type="InterPro" id="IPR031825">
    <property type="entry name" value="RXLR"/>
</dbReference>
<dbReference type="eggNOG" id="ENOG502RFBE">
    <property type="taxonomic scope" value="Eukaryota"/>
</dbReference>
<evidence type="ECO:0000256" key="2">
    <source>
        <dbReference type="ARBA" id="ARBA00010400"/>
    </source>
</evidence>
<evidence type="ECO:0000256" key="5">
    <source>
        <dbReference type="RuleBase" id="RU367124"/>
    </source>
</evidence>
<reference evidence="6" key="2">
    <citation type="submission" date="2015-06" db="UniProtKB">
        <authorList>
            <consortium name="EnsemblProtists"/>
        </authorList>
    </citation>
    <scope>IDENTIFICATION</scope>
    <source>
        <strain evidence="6">Pr102</strain>
    </source>
</reference>
<dbReference type="EMBL" id="DS566047">
    <property type="status" value="NOT_ANNOTATED_CDS"/>
    <property type="molecule type" value="Genomic_DNA"/>
</dbReference>
<accession>H3GTP0</accession>
<dbReference type="VEuPathDB" id="FungiDB:KRP22_7412"/>
<keyword evidence="3 5" id="KW-0964">Secreted</keyword>
<proteinExistence type="inferred from homology"/>
<evidence type="ECO:0000256" key="1">
    <source>
        <dbReference type="ARBA" id="ARBA00004613"/>
    </source>
</evidence>
<evidence type="ECO:0000256" key="4">
    <source>
        <dbReference type="ARBA" id="ARBA00022729"/>
    </source>
</evidence>
<comment type="subcellular location">
    <subcellularLocation>
        <location evidence="1 5">Secreted</location>
    </subcellularLocation>
</comment>
<dbReference type="EnsemblProtists" id="Phyra80524">
    <property type="protein sequence ID" value="Phyra80524"/>
    <property type="gene ID" value="Phyra80524"/>
</dbReference>
<name>H3GTP0_PHYRM</name>
<evidence type="ECO:0000313" key="6">
    <source>
        <dbReference type="EnsemblProtists" id="Phyra80524"/>
    </source>
</evidence>
<dbReference type="OMA" id="SSWYNAN"/>
<feature type="chain" id="PRO_5044973915" description="RxLR effector protein" evidence="5">
    <location>
        <begin position="19"/>
        <end position="141"/>
    </location>
</feature>
<dbReference type="Pfam" id="PF16810">
    <property type="entry name" value="RXLR"/>
    <property type="match status" value="1"/>
</dbReference>
<reference evidence="7" key="1">
    <citation type="journal article" date="2006" name="Science">
        <title>Phytophthora genome sequences uncover evolutionary origins and mechanisms of pathogenesis.</title>
        <authorList>
            <person name="Tyler B.M."/>
            <person name="Tripathy S."/>
            <person name="Zhang X."/>
            <person name="Dehal P."/>
            <person name="Jiang R.H."/>
            <person name="Aerts A."/>
            <person name="Arredondo F.D."/>
            <person name="Baxter L."/>
            <person name="Bensasson D."/>
            <person name="Beynon J.L."/>
            <person name="Chapman J."/>
            <person name="Damasceno C.M."/>
            <person name="Dorrance A.E."/>
            <person name="Dou D."/>
            <person name="Dickerman A.W."/>
            <person name="Dubchak I.L."/>
            <person name="Garbelotto M."/>
            <person name="Gijzen M."/>
            <person name="Gordon S.G."/>
            <person name="Govers F."/>
            <person name="Grunwald N.J."/>
            <person name="Huang W."/>
            <person name="Ivors K.L."/>
            <person name="Jones R.W."/>
            <person name="Kamoun S."/>
            <person name="Krampis K."/>
            <person name="Lamour K.H."/>
            <person name="Lee M.K."/>
            <person name="McDonald W.H."/>
            <person name="Medina M."/>
            <person name="Meijer H.J."/>
            <person name="Nordberg E.K."/>
            <person name="Maclean D.J."/>
            <person name="Ospina-Giraldo M.D."/>
            <person name="Morris P.F."/>
            <person name="Phuntumart V."/>
            <person name="Putnam N.H."/>
            <person name="Rash S."/>
            <person name="Rose J.K."/>
            <person name="Sakihama Y."/>
            <person name="Salamov A.A."/>
            <person name="Savidor A."/>
            <person name="Scheuring C.F."/>
            <person name="Smith B.M."/>
            <person name="Sobral B.W."/>
            <person name="Terry A."/>
            <person name="Torto-Alalibo T.A."/>
            <person name="Win J."/>
            <person name="Xu Z."/>
            <person name="Zhang H."/>
            <person name="Grigoriev I.V."/>
            <person name="Rokhsar D.S."/>
            <person name="Boore J.L."/>
        </authorList>
    </citation>
    <scope>NUCLEOTIDE SEQUENCE [LARGE SCALE GENOMIC DNA]</scope>
    <source>
        <strain evidence="7">Pr102</strain>
    </source>
</reference>
<feature type="signal peptide" evidence="5">
    <location>
        <begin position="1"/>
        <end position="18"/>
    </location>
</feature>
<dbReference type="Proteomes" id="UP000005238">
    <property type="component" value="Unassembled WGS sequence"/>
</dbReference>
<dbReference type="InParanoid" id="H3GTP0"/>
<dbReference type="VEuPathDB" id="FungiDB:KRP23_2722"/>
<protein>
    <recommendedName>
        <fullName evidence="5">RxLR effector protein</fullName>
    </recommendedName>
</protein>
<sequence length="141" mass="15725">MRFCYLVLLAAVTLFAGGNDVAANTAADSKQLAQLDAIRLLAEQNEVNVAVNRLLKIVDTEDEDRAASASFLTKLKQAVWRIKITSWFQANKTPAQVNQIMLKQGSKIDWALATAYASYFRNMKYGPFAIDMYDNVNSRNA</sequence>
<dbReference type="AlphaFoldDB" id="H3GTP0"/>
<keyword evidence="4 5" id="KW-0732">Signal</keyword>
<comment type="function">
    <text evidence="5">Effector that suppresses plant defense responses during pathogen infection.</text>
</comment>
<evidence type="ECO:0000313" key="7">
    <source>
        <dbReference type="Proteomes" id="UP000005238"/>
    </source>
</evidence>
<dbReference type="HOGENOM" id="CLU_1869220_0_0_1"/>
<comment type="domain">
    <text evidence="5">The RxLR-dEER motif acts to carry the protein into the host cell cytoplasm through binding to cell surface phosphatidylinositol-3-phosphate.</text>
</comment>
<organism evidence="6 7">
    <name type="scientific">Phytophthora ramorum</name>
    <name type="common">Sudden oak death agent</name>
    <dbReference type="NCBI Taxonomy" id="164328"/>
    <lineage>
        <taxon>Eukaryota</taxon>
        <taxon>Sar</taxon>
        <taxon>Stramenopiles</taxon>
        <taxon>Oomycota</taxon>
        <taxon>Peronosporomycetes</taxon>
        <taxon>Peronosporales</taxon>
        <taxon>Peronosporaceae</taxon>
        <taxon>Phytophthora</taxon>
    </lineage>
</organism>
<keyword evidence="7" id="KW-1185">Reference proteome</keyword>
<comment type="similarity">
    <text evidence="2 5">Belongs to the RxLR effector family.</text>
</comment>